<comment type="similarity">
    <text evidence="1">Belongs to the LysR transcriptional regulatory family.</text>
</comment>
<keyword evidence="7" id="KW-1185">Reference proteome</keyword>
<evidence type="ECO:0000256" key="3">
    <source>
        <dbReference type="ARBA" id="ARBA00023125"/>
    </source>
</evidence>
<evidence type="ECO:0000256" key="4">
    <source>
        <dbReference type="ARBA" id="ARBA00023163"/>
    </source>
</evidence>
<dbReference type="Pfam" id="PF03466">
    <property type="entry name" value="LysR_substrate"/>
    <property type="match status" value="1"/>
</dbReference>
<dbReference type="Proteomes" id="UP000501168">
    <property type="component" value="Chromosome"/>
</dbReference>
<dbReference type="RefSeq" id="WP_166914374.1">
    <property type="nucleotide sequence ID" value="NZ_CP050253.1"/>
</dbReference>
<keyword evidence="4" id="KW-0804">Transcription</keyword>
<name>A0A6G9I8I8_9GAMM</name>
<evidence type="ECO:0000313" key="7">
    <source>
        <dbReference type="Proteomes" id="UP000501168"/>
    </source>
</evidence>
<accession>A0A6G9I8I8</accession>
<evidence type="ECO:0000313" key="6">
    <source>
        <dbReference type="EMBL" id="QIQ20526.1"/>
    </source>
</evidence>
<proteinExistence type="inferred from homology"/>
<dbReference type="EMBL" id="CP050253">
    <property type="protein sequence ID" value="QIQ20526.1"/>
    <property type="molecule type" value="Genomic_DNA"/>
</dbReference>
<feature type="domain" description="HTH lysR-type" evidence="5">
    <location>
        <begin position="6"/>
        <end position="63"/>
    </location>
</feature>
<sequence length="306" mass="34842">MIDSEITFRKLEIFLAYMEKQNIARSAEQLGLSPVSVHRALHSLEEGLRCPLFVHKGRNLLPMDSATVLADYSRNILELMERGIQATRASAGFGQMSLRLGCLYSLMLQTVPTIMSNMKARRPNTEIKLIMGSNQELLTKLDEQQLDAVLIHQPRSTFDHQRYESLPLLEDEIFLAAPINSALSPDESVDLRNLKHESFVALTEGFGSYYELQECFRIAGFEPKIAVQVHDIFSMLSLVQAGVGYALIPGRMRKVYENNVRLLPLNQEYRAKQKIILAFLRNREHDPNLLALTAECRMYARTMAQQ</sequence>
<dbReference type="InterPro" id="IPR005119">
    <property type="entry name" value="LysR_subst-bd"/>
</dbReference>
<dbReference type="InterPro" id="IPR036390">
    <property type="entry name" value="WH_DNA-bd_sf"/>
</dbReference>
<evidence type="ECO:0000256" key="1">
    <source>
        <dbReference type="ARBA" id="ARBA00009437"/>
    </source>
</evidence>
<organism evidence="6 7">
    <name type="scientific">Zophobihabitans entericus</name>
    <dbReference type="NCBI Taxonomy" id="1635327"/>
    <lineage>
        <taxon>Bacteria</taxon>
        <taxon>Pseudomonadati</taxon>
        <taxon>Pseudomonadota</taxon>
        <taxon>Gammaproteobacteria</taxon>
        <taxon>Orbales</taxon>
        <taxon>Orbaceae</taxon>
        <taxon>Zophobihabitans</taxon>
    </lineage>
</organism>
<dbReference type="SUPFAM" id="SSF46785">
    <property type="entry name" value="Winged helix' DNA-binding domain"/>
    <property type="match status" value="1"/>
</dbReference>
<keyword evidence="3" id="KW-0238">DNA-binding</keyword>
<dbReference type="Gene3D" id="3.40.190.290">
    <property type="match status" value="1"/>
</dbReference>
<dbReference type="InParanoid" id="A0A6G9I8I8"/>
<dbReference type="SUPFAM" id="SSF53850">
    <property type="entry name" value="Periplasmic binding protein-like II"/>
    <property type="match status" value="1"/>
</dbReference>
<evidence type="ECO:0000256" key="2">
    <source>
        <dbReference type="ARBA" id="ARBA00023015"/>
    </source>
</evidence>
<protein>
    <submittedName>
        <fullName evidence="6">LysR family transcriptional regulator</fullName>
    </submittedName>
</protein>
<dbReference type="PROSITE" id="PS50931">
    <property type="entry name" value="HTH_LYSR"/>
    <property type="match status" value="1"/>
</dbReference>
<dbReference type="GO" id="GO:0003677">
    <property type="term" value="F:DNA binding"/>
    <property type="evidence" value="ECO:0007669"/>
    <property type="project" value="UniProtKB-KW"/>
</dbReference>
<dbReference type="InterPro" id="IPR000847">
    <property type="entry name" value="LysR_HTH_N"/>
</dbReference>
<dbReference type="Pfam" id="PF00126">
    <property type="entry name" value="HTH_1"/>
    <property type="match status" value="1"/>
</dbReference>
<dbReference type="Gene3D" id="1.10.10.10">
    <property type="entry name" value="Winged helix-like DNA-binding domain superfamily/Winged helix DNA-binding domain"/>
    <property type="match status" value="1"/>
</dbReference>
<dbReference type="PANTHER" id="PTHR30346:SF0">
    <property type="entry name" value="HCA OPERON TRANSCRIPTIONAL ACTIVATOR HCAR"/>
    <property type="match status" value="1"/>
</dbReference>
<gene>
    <name evidence="6" type="ORF">IPMB12_01795</name>
</gene>
<dbReference type="KEGG" id="orb:IPMB12_01795"/>
<keyword evidence="2" id="KW-0805">Transcription regulation</keyword>
<dbReference type="GO" id="GO:0032993">
    <property type="term" value="C:protein-DNA complex"/>
    <property type="evidence" value="ECO:0007669"/>
    <property type="project" value="TreeGrafter"/>
</dbReference>
<evidence type="ECO:0000259" key="5">
    <source>
        <dbReference type="PROSITE" id="PS50931"/>
    </source>
</evidence>
<dbReference type="GO" id="GO:0003700">
    <property type="term" value="F:DNA-binding transcription factor activity"/>
    <property type="evidence" value="ECO:0007669"/>
    <property type="project" value="InterPro"/>
</dbReference>
<dbReference type="PANTHER" id="PTHR30346">
    <property type="entry name" value="TRANSCRIPTIONAL DUAL REGULATOR HCAR-RELATED"/>
    <property type="match status" value="1"/>
</dbReference>
<dbReference type="AlphaFoldDB" id="A0A6G9I8I8"/>
<dbReference type="InterPro" id="IPR036388">
    <property type="entry name" value="WH-like_DNA-bd_sf"/>
</dbReference>
<reference evidence="6 7" key="1">
    <citation type="submission" date="2020-03" db="EMBL/GenBank/DDBJ databases">
        <title>Complete genome sequence of Orbus sp. IPMB12 (BCRC 80908).</title>
        <authorList>
            <person name="Lo W.-S."/>
            <person name="Chang T.-H."/>
            <person name="Kuo C.-H."/>
        </authorList>
    </citation>
    <scope>NUCLEOTIDE SEQUENCE [LARGE SCALE GENOMIC DNA]</scope>
    <source>
        <strain evidence="6 7">IPMB12</strain>
    </source>
</reference>